<name>A0A5J5K6R6_9ACTN</name>
<dbReference type="InterPro" id="IPR009057">
    <property type="entry name" value="Homeodomain-like_sf"/>
</dbReference>
<accession>A0A5J5K6R6</accession>
<dbReference type="RefSeq" id="WP_150933155.1">
    <property type="nucleotide sequence ID" value="NZ_VYTZ01000003.1"/>
</dbReference>
<proteinExistence type="predicted"/>
<dbReference type="Proteomes" id="UP000327011">
    <property type="component" value="Unassembled WGS sequence"/>
</dbReference>
<reference evidence="1 2" key="1">
    <citation type="submission" date="2019-09" db="EMBL/GenBank/DDBJ databases">
        <title>Screening of Novel Bioactive Compounds from Soil-Associated.</title>
        <authorList>
            <person name="Gong X."/>
        </authorList>
    </citation>
    <scope>NUCLEOTIDE SEQUENCE [LARGE SCALE GENOMIC DNA]</scope>
    <source>
        <strain evidence="1 2">Gxj-6</strain>
    </source>
</reference>
<evidence type="ECO:0000313" key="2">
    <source>
        <dbReference type="Proteomes" id="UP000327011"/>
    </source>
</evidence>
<dbReference type="EMBL" id="VYTZ01000003">
    <property type="protein sequence ID" value="KAA9379977.1"/>
    <property type="molecule type" value="Genomic_DNA"/>
</dbReference>
<dbReference type="Pfam" id="PF13384">
    <property type="entry name" value="HTH_23"/>
    <property type="match status" value="1"/>
</dbReference>
<dbReference type="Gene3D" id="1.10.10.60">
    <property type="entry name" value="Homeodomain-like"/>
    <property type="match status" value="1"/>
</dbReference>
<keyword evidence="2" id="KW-1185">Reference proteome</keyword>
<sequence length="57" mass="6397">MFARKLSVVTATIGRVYDSSTRRRALRLLDSGLTLAQASRRLGISPSTLREWRDHPG</sequence>
<dbReference type="SUPFAM" id="SSF46689">
    <property type="entry name" value="Homeodomain-like"/>
    <property type="match status" value="1"/>
</dbReference>
<organism evidence="1 2">
    <name type="scientific">Microbispora cellulosiformans</name>
    <dbReference type="NCBI Taxonomy" id="2614688"/>
    <lineage>
        <taxon>Bacteria</taxon>
        <taxon>Bacillati</taxon>
        <taxon>Actinomycetota</taxon>
        <taxon>Actinomycetes</taxon>
        <taxon>Streptosporangiales</taxon>
        <taxon>Streptosporangiaceae</taxon>
        <taxon>Microbispora</taxon>
    </lineage>
</organism>
<comment type="caution">
    <text evidence="1">The sequence shown here is derived from an EMBL/GenBank/DDBJ whole genome shotgun (WGS) entry which is preliminary data.</text>
</comment>
<gene>
    <name evidence="1" type="ORF">F5972_10175</name>
</gene>
<protein>
    <submittedName>
        <fullName evidence="1">Helix-turn-helix domain-containing protein</fullName>
    </submittedName>
</protein>
<dbReference type="AlphaFoldDB" id="A0A5J5K6R6"/>
<evidence type="ECO:0000313" key="1">
    <source>
        <dbReference type="EMBL" id="KAA9379977.1"/>
    </source>
</evidence>